<dbReference type="Gene3D" id="3.30.70.1730">
    <property type="match status" value="1"/>
</dbReference>
<comment type="similarity">
    <text evidence="2 6">Belongs to the universal ribosomal protein uL10 family.</text>
</comment>
<dbReference type="CDD" id="cd05796">
    <property type="entry name" value="Ribosomal_P0_like"/>
    <property type="match status" value="1"/>
</dbReference>
<dbReference type="OrthoDB" id="10262308at2759"/>
<feature type="region of interest" description="Disordered" evidence="7">
    <location>
        <begin position="241"/>
        <end position="313"/>
    </location>
</feature>
<evidence type="ECO:0000313" key="10">
    <source>
        <dbReference type="Proteomes" id="UP000054845"/>
    </source>
</evidence>
<accession>A0A0P1BH02</accession>
<evidence type="ECO:0000256" key="3">
    <source>
        <dbReference type="ARBA" id="ARBA00011117"/>
    </source>
</evidence>
<organism evidence="9 10">
    <name type="scientific">Ceraceosorus bombacis</name>
    <dbReference type="NCBI Taxonomy" id="401625"/>
    <lineage>
        <taxon>Eukaryota</taxon>
        <taxon>Fungi</taxon>
        <taxon>Dikarya</taxon>
        <taxon>Basidiomycota</taxon>
        <taxon>Ustilaginomycotina</taxon>
        <taxon>Exobasidiomycetes</taxon>
        <taxon>Ceraceosorales</taxon>
        <taxon>Ceraceosoraceae</taxon>
        <taxon>Ceraceosorus</taxon>
    </lineage>
</organism>
<dbReference type="GO" id="GO:0006364">
    <property type="term" value="P:rRNA processing"/>
    <property type="evidence" value="ECO:0007669"/>
    <property type="project" value="TreeGrafter"/>
</dbReference>
<dbReference type="PANTHER" id="PTHR45841:SF1">
    <property type="entry name" value="MRNA TURNOVER PROTEIN 4 HOMOLOG"/>
    <property type="match status" value="1"/>
</dbReference>
<comment type="subunit">
    <text evidence="3 6">Associates with the pre-60S ribosomal particle.</text>
</comment>
<evidence type="ECO:0000313" key="9">
    <source>
        <dbReference type="EMBL" id="CEH15305.1"/>
    </source>
</evidence>
<evidence type="ECO:0000256" key="7">
    <source>
        <dbReference type="SAM" id="MobiDB-lite"/>
    </source>
</evidence>
<keyword evidence="6" id="KW-0690">Ribosome biogenesis</keyword>
<feature type="domain" description="Large ribosomal subunit protein uL10-like insertion" evidence="8">
    <location>
        <begin position="125"/>
        <end position="202"/>
    </location>
</feature>
<dbReference type="GO" id="GO:0003723">
    <property type="term" value="F:RNA binding"/>
    <property type="evidence" value="ECO:0007669"/>
    <property type="project" value="TreeGrafter"/>
</dbReference>
<comment type="subcellular location">
    <subcellularLocation>
        <location evidence="6">Cytoplasm</location>
    </subcellularLocation>
    <subcellularLocation>
        <location evidence="6">Nucleus</location>
        <location evidence="6">Nucleolus</location>
    </subcellularLocation>
</comment>
<protein>
    <recommendedName>
        <fullName evidence="6">Ribosome assembly factor mrt4</fullName>
    </recommendedName>
</protein>
<dbReference type="GO" id="GO:0000956">
    <property type="term" value="P:nuclear-transcribed mRNA catabolic process"/>
    <property type="evidence" value="ECO:0007669"/>
    <property type="project" value="TreeGrafter"/>
</dbReference>
<keyword evidence="5 6" id="KW-0539">Nucleus</keyword>
<comment type="function">
    <text evidence="1 6">Component of the ribosome assembly machinery. Nuclear paralog of the ribosomal protein P0, it binds pre-60S subunits at an early stage of assembly in the nucleolus, and is replaced by P0 in cytoplasmic pre-60S subunits and mature 80S ribosomes.</text>
</comment>
<dbReference type="PANTHER" id="PTHR45841">
    <property type="entry name" value="MRNA TURNOVER PROTEIN 4 MRTO4"/>
    <property type="match status" value="1"/>
</dbReference>
<keyword evidence="10" id="KW-1185">Reference proteome</keyword>
<dbReference type="AlphaFoldDB" id="A0A0P1BH02"/>
<evidence type="ECO:0000256" key="4">
    <source>
        <dbReference type="ARBA" id="ARBA00022490"/>
    </source>
</evidence>
<dbReference type="STRING" id="401625.A0A0P1BH02"/>
<feature type="compositionally biased region" description="Acidic residues" evidence="7">
    <location>
        <begin position="281"/>
        <end position="301"/>
    </location>
</feature>
<dbReference type="Pfam" id="PF17777">
    <property type="entry name" value="RL10P_insert"/>
    <property type="match status" value="1"/>
</dbReference>
<dbReference type="GO" id="GO:0005730">
    <property type="term" value="C:nucleolus"/>
    <property type="evidence" value="ECO:0007669"/>
    <property type="project" value="UniProtKB-SubCell"/>
</dbReference>
<name>A0A0P1BH02_9BASI</name>
<evidence type="ECO:0000259" key="8">
    <source>
        <dbReference type="Pfam" id="PF17777"/>
    </source>
</evidence>
<sequence>MPKSRRDKVISLTRVSKKDRAAKASHMDLVRKAAQDHAYCWVFTIGSLRNTFLKEVRDLWKGSRIFFGRNRLIAKALGESPEEEVRDGIHGVSKMLSGPVGLLFTDELPSAVIDWFETYERRDFARTGNKATQDVVLPSGPVMMRSDPPEALSHPLEPKLRKLGMPTELQRGVPTLLRDYKVCSKGQALTSDAAQILKLLLIQDATFQIVPLAYWEASSGAVKRTELTAIQTEIVQNAAAGGIGGVGEGRKKGANNASTGKAGRRKKVQGALIGESSVAGLEDEDEDEDEDGMDDDEDDLEQRDSGMMLPAGV</sequence>
<dbReference type="Pfam" id="PF00466">
    <property type="entry name" value="Ribosomal_L10"/>
    <property type="match status" value="1"/>
</dbReference>
<dbReference type="FunFam" id="3.90.105.20:FF:000003">
    <property type="entry name" value="Ribosome assembly factor mrt4"/>
    <property type="match status" value="1"/>
</dbReference>
<evidence type="ECO:0000256" key="2">
    <source>
        <dbReference type="ARBA" id="ARBA00008889"/>
    </source>
</evidence>
<dbReference type="EMBL" id="CCYA01000260">
    <property type="protein sequence ID" value="CEH15305.1"/>
    <property type="molecule type" value="Genomic_DNA"/>
</dbReference>
<evidence type="ECO:0000256" key="5">
    <source>
        <dbReference type="ARBA" id="ARBA00023242"/>
    </source>
</evidence>
<keyword evidence="4 6" id="KW-0963">Cytoplasm</keyword>
<dbReference type="Proteomes" id="UP000054845">
    <property type="component" value="Unassembled WGS sequence"/>
</dbReference>
<dbReference type="InterPro" id="IPR043141">
    <property type="entry name" value="Ribosomal_uL10-like_sf"/>
</dbReference>
<proteinExistence type="inferred from homology"/>
<reference evidence="9 10" key="1">
    <citation type="submission" date="2014-09" db="EMBL/GenBank/DDBJ databases">
        <authorList>
            <person name="Magalhaes I.L.F."/>
            <person name="Oliveira U."/>
            <person name="Santos F.R."/>
            <person name="Vidigal T.H.D.A."/>
            <person name="Brescovit A.D."/>
            <person name="Santos A.J."/>
        </authorList>
    </citation>
    <scope>NUCLEOTIDE SEQUENCE [LARGE SCALE GENOMIC DNA]</scope>
</reference>
<dbReference type="FunFam" id="3.30.70.1730:FF:000005">
    <property type="entry name" value="Ribosome assembly factor mrt4"/>
    <property type="match status" value="1"/>
</dbReference>
<evidence type="ECO:0000256" key="6">
    <source>
        <dbReference type="RuleBase" id="RU364039"/>
    </source>
</evidence>
<dbReference type="Gene3D" id="3.90.105.20">
    <property type="match status" value="1"/>
</dbReference>
<dbReference type="GO" id="GO:0030687">
    <property type="term" value="C:preribosome, large subunit precursor"/>
    <property type="evidence" value="ECO:0007669"/>
    <property type="project" value="TreeGrafter"/>
</dbReference>
<dbReference type="InterPro" id="IPR051742">
    <property type="entry name" value="Ribosome_Assembly_uL10"/>
</dbReference>
<dbReference type="InterPro" id="IPR001790">
    <property type="entry name" value="Ribosomal_uL10"/>
</dbReference>
<dbReference type="SUPFAM" id="SSF160369">
    <property type="entry name" value="Ribosomal protein L10-like"/>
    <property type="match status" value="1"/>
</dbReference>
<dbReference type="InterPro" id="IPR040637">
    <property type="entry name" value="Ribosomal_uL10-like_insert"/>
</dbReference>
<dbReference type="GO" id="GO:0005737">
    <property type="term" value="C:cytoplasm"/>
    <property type="evidence" value="ECO:0007669"/>
    <property type="project" value="UniProtKB-SubCell"/>
</dbReference>
<evidence type="ECO:0000256" key="1">
    <source>
        <dbReference type="ARBA" id="ARBA00004046"/>
    </source>
</evidence>
<dbReference type="InterPro" id="IPR033867">
    <property type="entry name" value="Mrt4"/>
</dbReference>
<dbReference type="InterPro" id="IPR043164">
    <property type="entry name" value="Ribosomal_uL10-like_insert_sf"/>
</dbReference>
<dbReference type="GO" id="GO:0000027">
    <property type="term" value="P:ribosomal large subunit assembly"/>
    <property type="evidence" value="ECO:0007669"/>
    <property type="project" value="InterPro"/>
</dbReference>